<sequence>MSEDESELDDLLISEIFKDYSPPKYEPYQNEEEEGIICRPSREKDVVQFQRNSYEVYFITTILIDMCYCFPISKILEILWDNANIKMAMCLPTLIMPP</sequence>
<evidence type="ECO:0000313" key="1">
    <source>
        <dbReference type="EMBL" id="CAI2166733.1"/>
    </source>
</evidence>
<protein>
    <submittedName>
        <fullName evidence="1">8765_t:CDS:1</fullName>
    </submittedName>
</protein>
<gene>
    <name evidence="1" type="ORF">FWILDA_LOCUS2721</name>
</gene>
<name>A0A9W4WRI9_9GLOM</name>
<dbReference type="EMBL" id="CAMKVN010000330">
    <property type="protein sequence ID" value="CAI2166733.1"/>
    <property type="molecule type" value="Genomic_DNA"/>
</dbReference>
<dbReference type="AlphaFoldDB" id="A0A9W4WRI9"/>
<keyword evidence="2" id="KW-1185">Reference proteome</keyword>
<dbReference type="Proteomes" id="UP001153678">
    <property type="component" value="Unassembled WGS sequence"/>
</dbReference>
<proteinExistence type="predicted"/>
<reference evidence="1" key="1">
    <citation type="submission" date="2022-08" db="EMBL/GenBank/DDBJ databases">
        <authorList>
            <person name="Kallberg Y."/>
            <person name="Tangrot J."/>
            <person name="Rosling A."/>
        </authorList>
    </citation>
    <scope>NUCLEOTIDE SEQUENCE</scope>
    <source>
        <strain evidence="1">Wild A</strain>
    </source>
</reference>
<accession>A0A9W4WRI9</accession>
<organism evidence="1 2">
    <name type="scientific">Funneliformis geosporum</name>
    <dbReference type="NCBI Taxonomy" id="1117311"/>
    <lineage>
        <taxon>Eukaryota</taxon>
        <taxon>Fungi</taxon>
        <taxon>Fungi incertae sedis</taxon>
        <taxon>Mucoromycota</taxon>
        <taxon>Glomeromycotina</taxon>
        <taxon>Glomeromycetes</taxon>
        <taxon>Glomerales</taxon>
        <taxon>Glomeraceae</taxon>
        <taxon>Funneliformis</taxon>
    </lineage>
</organism>
<dbReference type="OrthoDB" id="2409085at2759"/>
<evidence type="ECO:0000313" key="2">
    <source>
        <dbReference type="Proteomes" id="UP001153678"/>
    </source>
</evidence>
<comment type="caution">
    <text evidence="1">The sequence shown here is derived from an EMBL/GenBank/DDBJ whole genome shotgun (WGS) entry which is preliminary data.</text>
</comment>